<accession>A0A3M8TH59</accession>
<organism evidence="7 8">
    <name type="scientific">Pseudomonas putida</name>
    <name type="common">Arthrobacter siderocapsulatus</name>
    <dbReference type="NCBI Taxonomy" id="303"/>
    <lineage>
        <taxon>Bacteria</taxon>
        <taxon>Pseudomonadati</taxon>
        <taxon>Pseudomonadota</taxon>
        <taxon>Gammaproteobacteria</taxon>
        <taxon>Pseudomonadales</taxon>
        <taxon>Pseudomonadaceae</taxon>
        <taxon>Pseudomonas</taxon>
    </lineage>
</organism>
<feature type="transmembrane region" description="Helical" evidence="6">
    <location>
        <begin position="113"/>
        <end position="135"/>
    </location>
</feature>
<dbReference type="PANTHER" id="PTHR45649:SF26">
    <property type="entry name" value="OS04G0435100 PROTEIN"/>
    <property type="match status" value="1"/>
</dbReference>
<evidence type="ECO:0000256" key="5">
    <source>
        <dbReference type="ARBA" id="ARBA00023136"/>
    </source>
</evidence>
<keyword evidence="5 6" id="KW-0472">Membrane</keyword>
<evidence type="ECO:0000313" key="8">
    <source>
        <dbReference type="Proteomes" id="UP000278162"/>
    </source>
</evidence>
<reference evidence="7 8" key="1">
    <citation type="submission" date="2018-10" db="EMBL/GenBank/DDBJ databases">
        <title>An outbreak of IMP-63 producing strain in France.</title>
        <authorList>
            <person name="Bour M."/>
            <person name="Liapis E."/>
            <person name="Plesiat P."/>
        </authorList>
    </citation>
    <scope>NUCLEOTIDE SEQUENCE [LARGE SCALE GENOMIC DNA]</scope>
    <source>
        <strain evidence="7 8">12917</strain>
    </source>
</reference>
<keyword evidence="4 6" id="KW-1133">Transmembrane helix</keyword>
<feature type="transmembrane region" description="Helical" evidence="6">
    <location>
        <begin position="432"/>
        <end position="452"/>
    </location>
</feature>
<evidence type="ECO:0000313" key="7">
    <source>
        <dbReference type="EMBL" id="RNF90112.1"/>
    </source>
</evidence>
<dbReference type="GO" id="GO:0016020">
    <property type="term" value="C:membrane"/>
    <property type="evidence" value="ECO:0007669"/>
    <property type="project" value="UniProtKB-SubCell"/>
</dbReference>
<evidence type="ECO:0000256" key="1">
    <source>
        <dbReference type="ARBA" id="ARBA00004141"/>
    </source>
</evidence>
<feature type="transmembrane region" description="Helical" evidence="6">
    <location>
        <begin position="504"/>
        <end position="521"/>
    </location>
</feature>
<dbReference type="Gene3D" id="1.20.1740.10">
    <property type="entry name" value="Amino acid/polyamine transporter I"/>
    <property type="match status" value="1"/>
</dbReference>
<gene>
    <name evidence="7" type="ORF">EFK07_10415</name>
</gene>
<name>A0A3M8TH59_PSEPU</name>
<comment type="subcellular location">
    <subcellularLocation>
        <location evidence="1">Membrane</location>
        <topology evidence="1">Multi-pass membrane protein</topology>
    </subcellularLocation>
</comment>
<feature type="transmembrane region" description="Helical" evidence="6">
    <location>
        <begin position="406"/>
        <end position="426"/>
    </location>
</feature>
<feature type="transmembrane region" description="Helical" evidence="6">
    <location>
        <begin position="274"/>
        <end position="296"/>
    </location>
</feature>
<feature type="transmembrane region" description="Helical" evidence="6">
    <location>
        <begin position="85"/>
        <end position="107"/>
    </location>
</feature>
<comment type="caution">
    <text evidence="7">The sequence shown here is derived from an EMBL/GenBank/DDBJ whole genome shotgun (WGS) entry which is preliminary data.</text>
</comment>
<dbReference type="InterPro" id="IPR002293">
    <property type="entry name" value="AA/rel_permease1"/>
</dbReference>
<sequence>MMTPSQEAHGVAEAWPVGPSSMRFDDRAPSWLPPFQESGLLILPSSKRQEQFHNRIEVMVAPNSHYPDVHQDDTLKRDLSLSSTFSLAFAFISPIVALYSIFGLGIAEIGPAFWWGLIIAMAGQLLVALAFAMLVSRFPFEGSIYQWSKHLLGHRYGWFAGWTYICTLPITMAAVALGGADFLAQLLGLDPDSKVVGVSLALGLIAFATWGNTQGRRIFATIVWLCIGAEIIGSVGVGVLLLAKFQVNPLSIIWPSAELFTSDGSLDGLFSSKAALAIAYCGWAFLGFESAGAVAEEVRRPERAVPKAMLLCLLSVGGIVAFSALSLILALPSLDIPTGSDPVADILVHHLGPLAYKGMLVLFVIGFVACMLGIQASVSRVIWAFARDRSLPGHPWLGKLSEGDALPTNAIVLTGVLASLLFLLSFTNIYSLLLSFTISGFYIAFAFPLVAACHSALSGTWVNGPFNLGRLSVPLLFAATLWTLFEVVNISWPRSPQLPWYENWAVPLMVGVLSIIGLLIYKSVSAGRRPDALGVVQG</sequence>
<evidence type="ECO:0000256" key="2">
    <source>
        <dbReference type="ARBA" id="ARBA00022448"/>
    </source>
</evidence>
<feature type="transmembrane region" description="Helical" evidence="6">
    <location>
        <begin position="360"/>
        <end position="385"/>
    </location>
</feature>
<feature type="transmembrane region" description="Helical" evidence="6">
    <location>
        <begin position="156"/>
        <end position="175"/>
    </location>
</feature>
<proteinExistence type="predicted"/>
<protein>
    <submittedName>
        <fullName evidence="7">Amino acid permease</fullName>
    </submittedName>
</protein>
<feature type="transmembrane region" description="Helical" evidence="6">
    <location>
        <begin position="308"/>
        <end position="331"/>
    </location>
</feature>
<dbReference type="AlphaFoldDB" id="A0A3M8TH59"/>
<keyword evidence="2" id="KW-0813">Transport</keyword>
<feature type="transmembrane region" description="Helical" evidence="6">
    <location>
        <begin position="218"/>
        <end position="243"/>
    </location>
</feature>
<dbReference type="EMBL" id="RJAI01000024">
    <property type="protein sequence ID" value="RNF90112.1"/>
    <property type="molecule type" value="Genomic_DNA"/>
</dbReference>
<evidence type="ECO:0000256" key="3">
    <source>
        <dbReference type="ARBA" id="ARBA00022692"/>
    </source>
</evidence>
<evidence type="ECO:0000256" key="4">
    <source>
        <dbReference type="ARBA" id="ARBA00022989"/>
    </source>
</evidence>
<keyword evidence="3 6" id="KW-0812">Transmembrane</keyword>
<evidence type="ECO:0000256" key="6">
    <source>
        <dbReference type="SAM" id="Phobius"/>
    </source>
</evidence>
<feature type="transmembrane region" description="Helical" evidence="6">
    <location>
        <begin position="195"/>
        <end position="211"/>
    </location>
</feature>
<dbReference type="PIRSF" id="PIRSF006060">
    <property type="entry name" value="AA_transporter"/>
    <property type="match status" value="1"/>
</dbReference>
<feature type="transmembrane region" description="Helical" evidence="6">
    <location>
        <begin position="473"/>
        <end position="492"/>
    </location>
</feature>
<dbReference type="Proteomes" id="UP000278162">
    <property type="component" value="Unassembled WGS sequence"/>
</dbReference>
<dbReference type="PANTHER" id="PTHR45649">
    <property type="entry name" value="AMINO-ACID PERMEASE BAT1"/>
    <property type="match status" value="1"/>
</dbReference>
<dbReference type="Pfam" id="PF13520">
    <property type="entry name" value="AA_permease_2"/>
    <property type="match status" value="1"/>
</dbReference>
<dbReference type="GO" id="GO:0022857">
    <property type="term" value="F:transmembrane transporter activity"/>
    <property type="evidence" value="ECO:0007669"/>
    <property type="project" value="InterPro"/>
</dbReference>